<evidence type="ECO:0000256" key="2">
    <source>
        <dbReference type="ARBA" id="ARBA00023015"/>
    </source>
</evidence>
<sequence length="306" mass="35508">MQHYFHSCNVIEQASFLPDWQQRYDQLSCGNVKGQLWLTELDGLRLFRETLNQSVVQHIRLPKDNFTVLLRLAWPQNIYAEDAPDNDLTLIPAQDDFYVVTPADMDVICLSVPCQEFVHLLSEEVYNRCRSALADRHLVFPSKLSFARHELLGLLSMAQRDDSSGDWKSLFKQRAIDTVASLLEELDSDNRYRPTPSTRQYIVRRSHELLMDDPMTPLTVSDLCQRLKVSRRTLQYSFQAVAGVTPVHYLRSIRLNEARRALLRSPQQKISEIAARWGFEHSSYFTLAYQKLFAEKPSCLRHVPVH</sequence>
<reference evidence="7 8" key="1">
    <citation type="journal article" date="2015" name="Stand. Genomic Sci.">
        <title>Genomic Encyclopedia of Bacterial and Archaeal Type Strains, Phase III: the genomes of soil and plant-associated and newly described type strains.</title>
        <authorList>
            <person name="Whitman W.B."/>
            <person name="Woyke T."/>
            <person name="Klenk H.P."/>
            <person name="Zhou Y."/>
            <person name="Lilburn T.G."/>
            <person name="Beck B.J."/>
            <person name="De Vos P."/>
            <person name="Vandamme P."/>
            <person name="Eisen J.A."/>
            <person name="Garrity G."/>
            <person name="Hugenholtz P."/>
            <person name="Kyrpides N.C."/>
        </authorList>
    </citation>
    <scope>NUCLEOTIDE SEQUENCE [LARGE SCALE GENOMIC DNA]</scope>
    <source>
        <strain evidence="7 8">CGMCC 1.6858</strain>
    </source>
</reference>
<dbReference type="GO" id="GO:0043565">
    <property type="term" value="F:sequence-specific DNA binding"/>
    <property type="evidence" value="ECO:0007669"/>
    <property type="project" value="InterPro"/>
</dbReference>
<dbReference type="PANTHER" id="PTHR46796:SF12">
    <property type="entry name" value="HTH-TYPE DNA-BINDING TRANSCRIPTIONAL ACTIVATOR EUTR"/>
    <property type="match status" value="1"/>
</dbReference>
<dbReference type="Proteomes" id="UP000316905">
    <property type="component" value="Unassembled WGS sequence"/>
</dbReference>
<proteinExistence type="predicted"/>
<dbReference type="Pfam" id="PF12833">
    <property type="entry name" value="HTH_18"/>
    <property type="match status" value="1"/>
</dbReference>
<dbReference type="InterPro" id="IPR009057">
    <property type="entry name" value="Homeodomain-like_sf"/>
</dbReference>
<organism evidence="7 8">
    <name type="scientific">Pseudomonas duriflava</name>
    <dbReference type="NCBI Taxonomy" id="459528"/>
    <lineage>
        <taxon>Bacteria</taxon>
        <taxon>Pseudomonadati</taxon>
        <taxon>Pseudomonadota</taxon>
        <taxon>Gammaproteobacteria</taxon>
        <taxon>Pseudomonadales</taxon>
        <taxon>Pseudomonadaceae</taxon>
        <taxon>Pseudomonas</taxon>
    </lineage>
</organism>
<dbReference type="InterPro" id="IPR018060">
    <property type="entry name" value="HTH_AraC"/>
</dbReference>
<dbReference type="EMBL" id="VLKY01000015">
    <property type="protein sequence ID" value="TWI50515.1"/>
    <property type="molecule type" value="Genomic_DNA"/>
</dbReference>
<name>A0A562Q1E4_9PSED</name>
<protein>
    <submittedName>
        <fullName evidence="7">AraC-like DNA-binding protein</fullName>
    </submittedName>
</protein>
<keyword evidence="8" id="KW-1185">Reference proteome</keyword>
<dbReference type="SUPFAM" id="SSF46689">
    <property type="entry name" value="Homeodomain-like"/>
    <property type="match status" value="2"/>
</dbReference>
<dbReference type="AlphaFoldDB" id="A0A562Q1E4"/>
<evidence type="ECO:0000313" key="7">
    <source>
        <dbReference type="EMBL" id="TWI50515.1"/>
    </source>
</evidence>
<comment type="caution">
    <text evidence="7">The sequence shown here is derived from an EMBL/GenBank/DDBJ whole genome shotgun (WGS) entry which is preliminary data.</text>
</comment>
<dbReference type="GO" id="GO:0003700">
    <property type="term" value="F:DNA-binding transcription factor activity"/>
    <property type="evidence" value="ECO:0007669"/>
    <property type="project" value="InterPro"/>
</dbReference>
<dbReference type="PANTHER" id="PTHR46796">
    <property type="entry name" value="HTH-TYPE TRANSCRIPTIONAL ACTIVATOR RHAS-RELATED"/>
    <property type="match status" value="1"/>
</dbReference>
<keyword evidence="4" id="KW-0804">Transcription</keyword>
<evidence type="ECO:0000313" key="8">
    <source>
        <dbReference type="Proteomes" id="UP000316905"/>
    </source>
</evidence>
<dbReference type="GO" id="GO:0005737">
    <property type="term" value="C:cytoplasm"/>
    <property type="evidence" value="ECO:0007669"/>
    <property type="project" value="UniProtKB-SubCell"/>
</dbReference>
<dbReference type="PROSITE" id="PS00041">
    <property type="entry name" value="HTH_ARAC_FAMILY_1"/>
    <property type="match status" value="1"/>
</dbReference>
<dbReference type="InterPro" id="IPR018062">
    <property type="entry name" value="HTH_AraC-typ_CS"/>
</dbReference>
<dbReference type="GO" id="GO:0009893">
    <property type="term" value="P:positive regulation of metabolic process"/>
    <property type="evidence" value="ECO:0007669"/>
    <property type="project" value="UniProtKB-ARBA"/>
</dbReference>
<comment type="function">
    <text evidence="5">Regulatory protein of the TOL plasmid xyl operons. XylS activates the xylXYZLTEGFJQKIH operon required for the degradation of toluene, m-xylene and p-xylene.</text>
</comment>
<evidence type="ECO:0000256" key="1">
    <source>
        <dbReference type="ARBA" id="ARBA00004496"/>
    </source>
</evidence>
<dbReference type="InterPro" id="IPR050204">
    <property type="entry name" value="AraC_XylS_family_regulators"/>
</dbReference>
<dbReference type="Gene3D" id="1.10.10.60">
    <property type="entry name" value="Homeodomain-like"/>
    <property type="match status" value="1"/>
</dbReference>
<dbReference type="RefSeq" id="WP_158635456.1">
    <property type="nucleotide sequence ID" value="NZ_VLKY01000015.1"/>
</dbReference>
<evidence type="ECO:0000256" key="5">
    <source>
        <dbReference type="ARBA" id="ARBA00037345"/>
    </source>
</evidence>
<dbReference type="OrthoDB" id="6003540at2"/>
<keyword evidence="2" id="KW-0805">Transcription regulation</keyword>
<evidence type="ECO:0000259" key="6">
    <source>
        <dbReference type="PROSITE" id="PS01124"/>
    </source>
</evidence>
<evidence type="ECO:0000256" key="3">
    <source>
        <dbReference type="ARBA" id="ARBA00023125"/>
    </source>
</evidence>
<dbReference type="SMART" id="SM00342">
    <property type="entry name" value="HTH_ARAC"/>
    <property type="match status" value="1"/>
</dbReference>
<keyword evidence="3 7" id="KW-0238">DNA-binding</keyword>
<feature type="domain" description="HTH araC/xylS-type" evidence="6">
    <location>
        <begin position="204"/>
        <end position="303"/>
    </location>
</feature>
<evidence type="ECO:0000256" key="4">
    <source>
        <dbReference type="ARBA" id="ARBA00023163"/>
    </source>
</evidence>
<gene>
    <name evidence="7" type="ORF">IQ22_03909</name>
</gene>
<dbReference type="PROSITE" id="PS01124">
    <property type="entry name" value="HTH_ARAC_FAMILY_2"/>
    <property type="match status" value="1"/>
</dbReference>
<comment type="subcellular location">
    <subcellularLocation>
        <location evidence="1">Cytoplasm</location>
    </subcellularLocation>
</comment>
<accession>A0A562Q1E4</accession>